<protein>
    <submittedName>
        <fullName evidence="2">Uncharacterized protein</fullName>
    </submittedName>
</protein>
<sequence>MWSRRVSIVAKCAPEGVPSGHEEGEAPDSTTPANVSYRRPSHYDDVAWFKVRLLSVELGRWSLWVSGVGDEGGVVPAGVVGWSLWTLVLLRASGLPQCVAWSLPPRTPSETLSRGRRALSYRADVLLSRNLKPPGSLKGGTLVHAPCGGEARGPRALWHWRTHPPAGRGRLGAGAANGLRGEEMEKSLLRPMLRRSPLTSNADALDAVPTRVERDDPPSDNFPLRR</sequence>
<feature type="region of interest" description="Disordered" evidence="1">
    <location>
        <begin position="14"/>
        <end position="34"/>
    </location>
</feature>
<dbReference type="EMBL" id="AGNL01018433">
    <property type="protein sequence ID" value="EJK63102.1"/>
    <property type="molecule type" value="Genomic_DNA"/>
</dbReference>
<dbReference type="AlphaFoldDB" id="K0SXZ9"/>
<keyword evidence="3" id="KW-1185">Reference proteome</keyword>
<accession>K0SXZ9</accession>
<dbReference type="Proteomes" id="UP000266841">
    <property type="component" value="Unassembled WGS sequence"/>
</dbReference>
<evidence type="ECO:0000313" key="3">
    <source>
        <dbReference type="Proteomes" id="UP000266841"/>
    </source>
</evidence>
<proteinExistence type="predicted"/>
<feature type="region of interest" description="Disordered" evidence="1">
    <location>
        <begin position="191"/>
        <end position="226"/>
    </location>
</feature>
<name>K0SXZ9_THAOC</name>
<organism evidence="2 3">
    <name type="scientific">Thalassiosira oceanica</name>
    <name type="common">Marine diatom</name>
    <dbReference type="NCBI Taxonomy" id="159749"/>
    <lineage>
        <taxon>Eukaryota</taxon>
        <taxon>Sar</taxon>
        <taxon>Stramenopiles</taxon>
        <taxon>Ochrophyta</taxon>
        <taxon>Bacillariophyta</taxon>
        <taxon>Coscinodiscophyceae</taxon>
        <taxon>Thalassiosirophycidae</taxon>
        <taxon>Thalassiosirales</taxon>
        <taxon>Thalassiosiraceae</taxon>
        <taxon>Thalassiosira</taxon>
    </lineage>
</organism>
<evidence type="ECO:0000256" key="1">
    <source>
        <dbReference type="SAM" id="MobiDB-lite"/>
    </source>
</evidence>
<evidence type="ECO:0000313" key="2">
    <source>
        <dbReference type="EMBL" id="EJK63102.1"/>
    </source>
</evidence>
<reference evidence="2 3" key="1">
    <citation type="journal article" date="2012" name="Genome Biol.">
        <title>Genome and low-iron response of an oceanic diatom adapted to chronic iron limitation.</title>
        <authorList>
            <person name="Lommer M."/>
            <person name="Specht M."/>
            <person name="Roy A.S."/>
            <person name="Kraemer L."/>
            <person name="Andreson R."/>
            <person name="Gutowska M.A."/>
            <person name="Wolf J."/>
            <person name="Bergner S.V."/>
            <person name="Schilhabel M.B."/>
            <person name="Klostermeier U.C."/>
            <person name="Beiko R.G."/>
            <person name="Rosenstiel P."/>
            <person name="Hippler M."/>
            <person name="Laroche J."/>
        </authorList>
    </citation>
    <scope>NUCLEOTIDE SEQUENCE [LARGE SCALE GENOMIC DNA]</scope>
    <source>
        <strain evidence="2 3">CCMP1005</strain>
    </source>
</reference>
<comment type="caution">
    <text evidence="2">The sequence shown here is derived from an EMBL/GenBank/DDBJ whole genome shotgun (WGS) entry which is preliminary data.</text>
</comment>
<gene>
    <name evidence="2" type="ORF">THAOC_16261</name>
</gene>